<feature type="modified residue" description="N6-(pyridoxal phosphate)lysine" evidence="4 5">
    <location>
        <position position="48"/>
    </location>
</feature>
<comment type="function">
    <text evidence="4">Catalyzes the interconversion of L-alanine and D-alanine. May also act on other amino acids.</text>
</comment>
<evidence type="ECO:0000259" key="7">
    <source>
        <dbReference type="SMART" id="SM01005"/>
    </source>
</evidence>
<comment type="catalytic activity">
    <reaction evidence="4">
        <text>L-alanine = D-alanine</text>
        <dbReference type="Rhea" id="RHEA:20249"/>
        <dbReference type="ChEBI" id="CHEBI:57416"/>
        <dbReference type="ChEBI" id="CHEBI:57972"/>
        <dbReference type="EC" id="5.1.1.1"/>
    </reaction>
</comment>
<dbReference type="EMBL" id="MFEN01000064">
    <property type="protein sequence ID" value="OGE82817.1"/>
    <property type="molecule type" value="Genomic_DNA"/>
</dbReference>
<dbReference type="GO" id="GO:0030632">
    <property type="term" value="P:D-alanine biosynthetic process"/>
    <property type="evidence" value="ECO:0007669"/>
    <property type="project" value="UniProtKB-UniRule"/>
</dbReference>
<feature type="domain" description="Alanine racemase C-terminal" evidence="7">
    <location>
        <begin position="242"/>
        <end position="370"/>
    </location>
</feature>
<dbReference type="EC" id="5.1.1.1" evidence="4"/>
<dbReference type="PANTHER" id="PTHR30511">
    <property type="entry name" value="ALANINE RACEMASE"/>
    <property type="match status" value="1"/>
</dbReference>
<sequence>MKFLHFLRKLRPRYDTLVTVAVYRDRILRNLEVLRNGAGSNHIAPVLKSNAYGHGLVEVAEILDGAGVPFFALDSYHEALTLRGAGIKTHIVVIGFTPFENIRRNRRKDVAFTITDLEQLKHLSKKLKSPQTFHLKIDTGLNRQGIMPGEIDEAITIIKSSPNIVLEGLSSHFADGEDEDYTEKQIAIWNPLVEKLTLMFPLKFIHFAATTGLAHLSKIKSNVARVGKGLYGLGNIHGTVPALEMRAKITGVKKIKAGDSVGYGMTFTAEKDMTIGTLPVGYYEGVDRRLSNIGVVKYKDKFCRILGRVSMNITTIDMTNCSDAKAGDEVVVVSANTAEQNSVENLAKLCNTIALDFVVHIPQHLRRVVM</sequence>
<accession>A0A1F5NYV2</accession>
<dbReference type="PRINTS" id="PR00992">
    <property type="entry name" value="ALARACEMASE"/>
</dbReference>
<comment type="caution">
    <text evidence="8">The sequence shown here is derived from an EMBL/GenBank/DDBJ whole genome shotgun (WGS) entry which is preliminary data.</text>
</comment>
<keyword evidence="3 4" id="KW-0413">Isomerase</keyword>
<evidence type="ECO:0000256" key="6">
    <source>
        <dbReference type="PIRSR" id="PIRSR600821-52"/>
    </source>
</evidence>
<dbReference type="InterPro" id="IPR000821">
    <property type="entry name" value="Ala_racemase"/>
</dbReference>
<comment type="pathway">
    <text evidence="4">Amino-acid biosynthesis; D-alanine biosynthesis; D-alanine from L-alanine: step 1/1.</text>
</comment>
<dbReference type="UniPathway" id="UPA00042">
    <property type="reaction ID" value="UER00497"/>
</dbReference>
<evidence type="ECO:0000313" key="8">
    <source>
        <dbReference type="EMBL" id="OGE82817.1"/>
    </source>
</evidence>
<dbReference type="GO" id="GO:0008784">
    <property type="term" value="F:alanine racemase activity"/>
    <property type="evidence" value="ECO:0007669"/>
    <property type="project" value="UniProtKB-UniRule"/>
</dbReference>
<evidence type="ECO:0000256" key="4">
    <source>
        <dbReference type="HAMAP-Rule" id="MF_01201"/>
    </source>
</evidence>
<dbReference type="GO" id="GO:0030170">
    <property type="term" value="F:pyridoxal phosphate binding"/>
    <property type="evidence" value="ECO:0007669"/>
    <property type="project" value="UniProtKB-UniRule"/>
</dbReference>
<dbReference type="InterPro" id="IPR009006">
    <property type="entry name" value="Ala_racemase/Decarboxylase_C"/>
</dbReference>
<dbReference type="PANTHER" id="PTHR30511:SF0">
    <property type="entry name" value="ALANINE RACEMASE, CATABOLIC-RELATED"/>
    <property type="match status" value="1"/>
</dbReference>
<dbReference type="InterPro" id="IPR001608">
    <property type="entry name" value="Ala_racemase_N"/>
</dbReference>
<dbReference type="SMART" id="SM01005">
    <property type="entry name" value="Ala_racemase_C"/>
    <property type="match status" value="1"/>
</dbReference>
<dbReference type="SUPFAM" id="SSF51419">
    <property type="entry name" value="PLP-binding barrel"/>
    <property type="match status" value="1"/>
</dbReference>
<dbReference type="SUPFAM" id="SSF50621">
    <property type="entry name" value="Alanine racemase C-terminal domain-like"/>
    <property type="match status" value="1"/>
</dbReference>
<dbReference type="CDD" id="cd00430">
    <property type="entry name" value="PLPDE_III_AR"/>
    <property type="match status" value="1"/>
</dbReference>
<feature type="binding site" evidence="4 6">
    <location>
        <position position="143"/>
    </location>
    <ligand>
        <name>substrate</name>
    </ligand>
</feature>
<reference evidence="8 9" key="1">
    <citation type="journal article" date="2016" name="Nat. Commun.">
        <title>Thousands of microbial genomes shed light on interconnected biogeochemical processes in an aquifer system.</title>
        <authorList>
            <person name="Anantharaman K."/>
            <person name="Brown C.T."/>
            <person name="Hug L.A."/>
            <person name="Sharon I."/>
            <person name="Castelle C.J."/>
            <person name="Probst A.J."/>
            <person name="Thomas B.C."/>
            <person name="Singh A."/>
            <person name="Wilkins M.J."/>
            <person name="Karaoz U."/>
            <person name="Brodie E.L."/>
            <person name="Williams K.H."/>
            <person name="Hubbard S.S."/>
            <person name="Banfield J.F."/>
        </authorList>
    </citation>
    <scope>NUCLEOTIDE SEQUENCE [LARGE SCALE GENOMIC DNA]</scope>
</reference>
<dbReference type="Proteomes" id="UP000176339">
    <property type="component" value="Unassembled WGS sequence"/>
</dbReference>
<gene>
    <name evidence="8" type="ORF">A2846_00655</name>
</gene>
<protein>
    <recommendedName>
        <fullName evidence="4">Alanine racemase</fullName>
        <ecNumber evidence="4">5.1.1.1</ecNumber>
    </recommendedName>
</protein>
<name>A0A1F5NYV2_9BACT</name>
<dbReference type="AlphaFoldDB" id="A0A1F5NYV2"/>
<feature type="active site" description="Proton acceptor; specific for L-alanine" evidence="4">
    <location>
        <position position="263"/>
    </location>
</feature>
<comment type="cofactor">
    <cofactor evidence="1 4 5">
        <name>pyridoxal 5'-phosphate</name>
        <dbReference type="ChEBI" id="CHEBI:597326"/>
    </cofactor>
</comment>
<evidence type="ECO:0000313" key="9">
    <source>
        <dbReference type="Proteomes" id="UP000176339"/>
    </source>
</evidence>
<dbReference type="HAMAP" id="MF_01201">
    <property type="entry name" value="Ala_racemase"/>
    <property type="match status" value="1"/>
</dbReference>
<feature type="active site" description="Proton acceptor; specific for D-alanine" evidence="4">
    <location>
        <position position="48"/>
    </location>
</feature>
<organism evidence="8 9">
    <name type="scientific">Candidatus Doudnabacteria bacterium RIFCSPHIGHO2_01_FULL_49_9</name>
    <dbReference type="NCBI Taxonomy" id="1817827"/>
    <lineage>
        <taxon>Bacteria</taxon>
        <taxon>Candidatus Doudnaibacteriota</taxon>
    </lineage>
</organism>
<dbReference type="Gene3D" id="2.40.37.10">
    <property type="entry name" value="Lyase, Ornithine Decarboxylase, Chain A, domain 1"/>
    <property type="match status" value="1"/>
</dbReference>
<dbReference type="InterPro" id="IPR011079">
    <property type="entry name" value="Ala_racemase_C"/>
</dbReference>
<evidence type="ECO:0000256" key="5">
    <source>
        <dbReference type="PIRSR" id="PIRSR600821-50"/>
    </source>
</evidence>
<proteinExistence type="inferred from homology"/>
<evidence type="ECO:0000256" key="3">
    <source>
        <dbReference type="ARBA" id="ARBA00023235"/>
    </source>
</evidence>
<evidence type="ECO:0000256" key="1">
    <source>
        <dbReference type="ARBA" id="ARBA00001933"/>
    </source>
</evidence>
<comment type="similarity">
    <text evidence="4">Belongs to the alanine racemase family.</text>
</comment>
<evidence type="ECO:0000256" key="2">
    <source>
        <dbReference type="ARBA" id="ARBA00022898"/>
    </source>
</evidence>
<dbReference type="GO" id="GO:0005829">
    <property type="term" value="C:cytosol"/>
    <property type="evidence" value="ECO:0007669"/>
    <property type="project" value="TreeGrafter"/>
</dbReference>
<dbReference type="Pfam" id="PF01168">
    <property type="entry name" value="Ala_racemase_N"/>
    <property type="match status" value="1"/>
</dbReference>
<dbReference type="InterPro" id="IPR029066">
    <property type="entry name" value="PLP-binding_barrel"/>
</dbReference>
<dbReference type="NCBIfam" id="TIGR00492">
    <property type="entry name" value="alr"/>
    <property type="match status" value="1"/>
</dbReference>
<dbReference type="Gene3D" id="3.20.20.10">
    <property type="entry name" value="Alanine racemase"/>
    <property type="match status" value="1"/>
</dbReference>
<feature type="binding site" evidence="4 6">
    <location>
        <position position="311"/>
    </location>
    <ligand>
        <name>substrate</name>
    </ligand>
</feature>
<dbReference type="Pfam" id="PF00842">
    <property type="entry name" value="Ala_racemase_C"/>
    <property type="match status" value="1"/>
</dbReference>
<keyword evidence="2 4" id="KW-0663">Pyridoxal phosphate</keyword>